<sequence length="716" mass="76824">MFITPAPGVSGMVPFAVMTATTSSRRVAFLLVSPPSLSPPLRRCFPASTKGFRAAVLRQRRASHFIHPRYRACAVALPLLLFELILASFSLCCVFLPLCRRLAGARDYRGAVHFGKRRVSVGDSRRQMAAKRLRSNVDAVGGINELLNLPVLSPPHGKECPYTKSAICLLNSSQRVTDSDDVSSTALKRPRASESSVAVSSGSPTSAPPSSPSLPRTTSDSIGGDELDVLQRKDEELADMAVFLAKAVGETSSWHSLTELVGFLDNIGVPRVVLALKRAGRQATFVDNLHQATSFTENERRIAIALFGCLMAHVHVEALVQESVVTFLVNSLIPACIQEASPALGHGTARHWSQRPKQKGAAQQPFSSRSRDVVEDLEKQVVKLCGLAAEDSGSYGHKSCASLALRSLLTIMFVYNSNLHVVAQTHLSVPLLFAKAGGLEKLGKLMACRDTQEHALALLEVLTATEELSAQNTGLLALLPVLVAQLSTDTVGVPVLKVLTNITNILPNALSATGTVTAFTHFALQTLSRSRGVSICDETEIFVLCCVINVVKYESKVTECPKAELASALVASNETLMSLAAAMMESYECNNTEKLVRSGYYALLLGALSLVPVPEEEGSATLRVPVMTAVARLSGGYSAELPTGCQPMRIVVAIIQEFLFFQSSAGTLTKEALQEMKALVDRIVSSNHIQVASEGEHRTTAVVTGEDDDLVLGQLL</sequence>
<comment type="caution">
    <text evidence="2">The sequence shown here is derived from an EMBL/GenBank/DDBJ whole genome shotgun (WGS) entry which is preliminary data.</text>
</comment>
<proteinExistence type="predicted"/>
<organism evidence="2 3">
    <name type="scientific">Leishmania tarentolae</name>
    <name type="common">Sauroleishmania tarentolae</name>
    <dbReference type="NCBI Taxonomy" id="5689"/>
    <lineage>
        <taxon>Eukaryota</taxon>
        <taxon>Discoba</taxon>
        <taxon>Euglenozoa</taxon>
        <taxon>Kinetoplastea</taxon>
        <taxon>Metakinetoplastina</taxon>
        <taxon>Trypanosomatida</taxon>
        <taxon>Trypanosomatidae</taxon>
        <taxon>Leishmaniinae</taxon>
        <taxon>Leishmania</taxon>
        <taxon>lizard Leishmania</taxon>
    </lineage>
</organism>
<evidence type="ECO:0000313" key="3">
    <source>
        <dbReference type="Proteomes" id="UP000419144"/>
    </source>
</evidence>
<feature type="compositionally biased region" description="Basic residues" evidence="1">
    <location>
        <begin position="348"/>
        <end position="358"/>
    </location>
</feature>
<reference evidence="2" key="1">
    <citation type="submission" date="2019-11" db="EMBL/GenBank/DDBJ databases">
        <title>Leishmania tarentolae CDS.</title>
        <authorList>
            <person name="Goto Y."/>
            <person name="Yamagishi J."/>
        </authorList>
    </citation>
    <scope>NUCLEOTIDE SEQUENCE [LARGE SCALE GENOMIC DNA]</scope>
    <source>
        <strain evidence="2">Parrot Tar II</strain>
    </source>
</reference>
<dbReference type="Proteomes" id="UP000419144">
    <property type="component" value="Unassembled WGS sequence"/>
</dbReference>
<dbReference type="VEuPathDB" id="TriTrypDB:LtaPh_3442200"/>
<keyword evidence="3" id="KW-1185">Reference proteome</keyword>
<evidence type="ECO:0008006" key="4">
    <source>
        <dbReference type="Google" id="ProtNLM"/>
    </source>
</evidence>
<evidence type="ECO:0000256" key="1">
    <source>
        <dbReference type="SAM" id="MobiDB-lite"/>
    </source>
</evidence>
<name>A0A640KS98_LEITA</name>
<accession>A0A640KS98</accession>
<gene>
    <name evidence="2" type="ORF">LtaPh_3442200</name>
</gene>
<feature type="region of interest" description="Disordered" evidence="1">
    <location>
        <begin position="180"/>
        <end position="224"/>
    </location>
</feature>
<evidence type="ECO:0000313" key="2">
    <source>
        <dbReference type="EMBL" id="GET92496.1"/>
    </source>
</evidence>
<protein>
    <recommendedName>
        <fullName evidence="4">Wings apart-like protein C-terminal domain-containing protein</fullName>
    </recommendedName>
</protein>
<feature type="compositionally biased region" description="Low complexity" evidence="1">
    <location>
        <begin position="193"/>
        <end position="205"/>
    </location>
</feature>
<dbReference type="OrthoDB" id="273534at2759"/>
<dbReference type="EMBL" id="BLBS01000054">
    <property type="protein sequence ID" value="GET92496.1"/>
    <property type="molecule type" value="Genomic_DNA"/>
</dbReference>
<feature type="region of interest" description="Disordered" evidence="1">
    <location>
        <begin position="347"/>
        <end position="371"/>
    </location>
</feature>
<dbReference type="AlphaFoldDB" id="A0A640KS98"/>